<keyword evidence="3" id="KW-1185">Reference proteome</keyword>
<keyword evidence="1" id="KW-0732">Signal</keyword>
<name>A0A238BRV3_9BILA</name>
<evidence type="ECO:0000313" key="2">
    <source>
        <dbReference type="EMBL" id="OZC08091.1"/>
    </source>
</evidence>
<dbReference type="Proteomes" id="UP000242913">
    <property type="component" value="Unassembled WGS sequence"/>
</dbReference>
<organism evidence="2 3">
    <name type="scientific">Onchocerca flexuosa</name>
    <dbReference type="NCBI Taxonomy" id="387005"/>
    <lineage>
        <taxon>Eukaryota</taxon>
        <taxon>Metazoa</taxon>
        <taxon>Ecdysozoa</taxon>
        <taxon>Nematoda</taxon>
        <taxon>Chromadorea</taxon>
        <taxon>Rhabditida</taxon>
        <taxon>Spirurina</taxon>
        <taxon>Spiruromorpha</taxon>
        <taxon>Filarioidea</taxon>
        <taxon>Onchocercidae</taxon>
        <taxon>Onchocerca</taxon>
    </lineage>
</organism>
<gene>
    <name evidence="2" type="ORF">X798_04882</name>
</gene>
<accession>A0A238BRV3</accession>
<proteinExistence type="predicted"/>
<evidence type="ECO:0000256" key="1">
    <source>
        <dbReference type="SAM" id="SignalP"/>
    </source>
</evidence>
<feature type="non-terminal residue" evidence="2">
    <location>
        <position position="91"/>
    </location>
</feature>
<reference evidence="2 3" key="1">
    <citation type="submission" date="2015-12" db="EMBL/GenBank/DDBJ databases">
        <title>Draft genome of the nematode, Onchocerca flexuosa.</title>
        <authorList>
            <person name="Mitreva M."/>
        </authorList>
    </citation>
    <scope>NUCLEOTIDE SEQUENCE [LARGE SCALE GENOMIC DNA]</scope>
    <source>
        <strain evidence="2">Red Deer</strain>
    </source>
</reference>
<feature type="chain" id="PRO_5012240825" evidence="1">
    <location>
        <begin position="20"/>
        <end position="91"/>
    </location>
</feature>
<dbReference type="AlphaFoldDB" id="A0A238BRV3"/>
<protein>
    <submittedName>
        <fullName evidence="2">Uncharacterized protein</fullName>
    </submittedName>
</protein>
<dbReference type="EMBL" id="KZ270015">
    <property type="protein sequence ID" value="OZC08091.1"/>
    <property type="molecule type" value="Genomic_DNA"/>
</dbReference>
<evidence type="ECO:0000313" key="3">
    <source>
        <dbReference type="Proteomes" id="UP000242913"/>
    </source>
</evidence>
<feature type="signal peptide" evidence="1">
    <location>
        <begin position="1"/>
        <end position="19"/>
    </location>
</feature>
<sequence>MKLYFIILHLLTVIHQNIALPNDIIATSSISSNKWNFLAYFKEFRNYIYNYFWPNNNFRPNMKALRQILSIPVPCNQIMQYLNNEDLDNML</sequence>